<gene>
    <name evidence="7" type="ORF">GGR43_001020</name>
</gene>
<keyword evidence="3" id="KW-0677">Repeat</keyword>
<organism evidence="7 8">
    <name type="scientific">Sphingobium jiangsuense</name>
    <dbReference type="NCBI Taxonomy" id="870476"/>
    <lineage>
        <taxon>Bacteria</taxon>
        <taxon>Pseudomonadati</taxon>
        <taxon>Pseudomonadota</taxon>
        <taxon>Alphaproteobacteria</taxon>
        <taxon>Sphingomonadales</taxon>
        <taxon>Sphingomonadaceae</taxon>
        <taxon>Sphingobium</taxon>
    </lineage>
</organism>
<dbReference type="Pfam" id="PF06594">
    <property type="entry name" value="HCBP_related"/>
    <property type="match status" value="1"/>
</dbReference>
<dbReference type="GO" id="GO:0016020">
    <property type="term" value="C:membrane"/>
    <property type="evidence" value="ECO:0007669"/>
    <property type="project" value="UniProtKB-SubCell"/>
</dbReference>
<evidence type="ECO:0000313" key="7">
    <source>
        <dbReference type="EMBL" id="MBB3925307.1"/>
    </source>
</evidence>
<keyword evidence="2" id="KW-0800">Toxin</keyword>
<evidence type="ECO:0000256" key="2">
    <source>
        <dbReference type="ARBA" id="ARBA00022656"/>
    </source>
</evidence>
<dbReference type="GO" id="GO:0090729">
    <property type="term" value="F:toxin activity"/>
    <property type="evidence" value="ECO:0007669"/>
    <property type="project" value="UniProtKB-KW"/>
</dbReference>
<dbReference type="GO" id="GO:0005509">
    <property type="term" value="F:calcium ion binding"/>
    <property type="evidence" value="ECO:0007669"/>
    <property type="project" value="InterPro"/>
</dbReference>
<accession>A0A7W6BI27</accession>
<dbReference type="InterPro" id="IPR010566">
    <property type="entry name" value="Haemolys_ca-bd"/>
</dbReference>
<keyword evidence="4" id="KW-0843">Virulence</keyword>
<evidence type="ECO:0000256" key="3">
    <source>
        <dbReference type="ARBA" id="ARBA00022737"/>
    </source>
</evidence>
<comment type="caution">
    <text evidence="7">The sequence shown here is derived from an EMBL/GenBank/DDBJ whole genome shotgun (WGS) entry which is preliminary data.</text>
</comment>
<name>A0A7W6BI27_9SPHN</name>
<dbReference type="PANTHER" id="PTHR39431:SF1">
    <property type="entry name" value="FRPA_C-RELATED PROTEIN"/>
    <property type="match status" value="1"/>
</dbReference>
<evidence type="ECO:0000259" key="6">
    <source>
        <dbReference type="Pfam" id="PF06594"/>
    </source>
</evidence>
<dbReference type="PRINTS" id="PR01488">
    <property type="entry name" value="RTXTOXINA"/>
</dbReference>
<dbReference type="InterPro" id="IPR003995">
    <property type="entry name" value="RTX_toxin_determinant-A"/>
</dbReference>
<dbReference type="EMBL" id="JACIDT010000003">
    <property type="protein sequence ID" value="MBB3925307.1"/>
    <property type="molecule type" value="Genomic_DNA"/>
</dbReference>
<comment type="subcellular location">
    <subcellularLocation>
        <location evidence="1">Membrane</location>
    </subcellularLocation>
</comment>
<dbReference type="Proteomes" id="UP000571950">
    <property type="component" value="Unassembled WGS sequence"/>
</dbReference>
<dbReference type="RefSeq" id="WP_188070883.1">
    <property type="nucleotide sequence ID" value="NZ_BSPS01000009.1"/>
</dbReference>
<keyword evidence="8" id="KW-1185">Reference proteome</keyword>
<evidence type="ECO:0000256" key="1">
    <source>
        <dbReference type="ARBA" id="ARBA00004370"/>
    </source>
</evidence>
<dbReference type="NCBIfam" id="TIGR03661">
    <property type="entry name" value="T1SS_VCA0849"/>
    <property type="match status" value="1"/>
</dbReference>
<dbReference type="PROSITE" id="PS00330">
    <property type="entry name" value="HEMOLYSIN_CALCIUM"/>
    <property type="match status" value="2"/>
</dbReference>
<evidence type="ECO:0000256" key="5">
    <source>
        <dbReference type="ARBA" id="ARBA00023136"/>
    </source>
</evidence>
<dbReference type="AlphaFoldDB" id="A0A7W6BI27"/>
<feature type="domain" description="Haemolysin-type calcium binding-related" evidence="6">
    <location>
        <begin position="945"/>
        <end position="984"/>
    </location>
</feature>
<dbReference type="GO" id="GO:0005576">
    <property type="term" value="C:extracellular region"/>
    <property type="evidence" value="ECO:0007669"/>
    <property type="project" value="InterPro"/>
</dbReference>
<reference evidence="7 8" key="1">
    <citation type="submission" date="2020-08" db="EMBL/GenBank/DDBJ databases">
        <title>Genomic Encyclopedia of Type Strains, Phase IV (KMG-IV): sequencing the most valuable type-strain genomes for metagenomic binning, comparative biology and taxonomic classification.</title>
        <authorList>
            <person name="Goeker M."/>
        </authorList>
    </citation>
    <scope>NUCLEOTIDE SEQUENCE [LARGE SCALE GENOMIC DNA]</scope>
    <source>
        <strain evidence="7 8">DSM 26189</strain>
    </source>
</reference>
<dbReference type="PANTHER" id="PTHR39431">
    <property type="entry name" value="FRPA/C-RELATED PROTEIN"/>
    <property type="match status" value="1"/>
</dbReference>
<dbReference type="Gene3D" id="2.150.10.10">
    <property type="entry name" value="Serralysin-like metalloprotease, C-terminal"/>
    <property type="match status" value="3"/>
</dbReference>
<dbReference type="InterPro" id="IPR001343">
    <property type="entry name" value="Hemolysn_Ca-bd"/>
</dbReference>
<sequence length="1160" mass="121724">MSKPVLILDANYVIDIFGRNGFDINLGSAILDGLSEKYDVYLPDTILGELAPEGNDHGNSPGLRDLLREKVTSGLLKDVITGIPDGPRDAGDEAIKSILENPAAHGISIDEGVFVATRDSSYFVSGDGSEYFNHVVSTQSLTQAAAVDGRISIEDYKQLSTVGSPNIGGGWQSYHDVTTSAANSQLGLSGSYDAIAEKYTFEKGGKSLSIAEADLHKGLSSLATGVQVDGQAHNLLHLGKFGSALDKVGWLGDILGTAAAIVEAQQAYDNGDNHTAGSILAAHTGGLLGGLGLGTLSAAGASALLAVPGVNVGVAMGMLFVGAAGLAGGYLGGAAGESMFKDLYEEISGLGLVGFSQQLYDDYKWGLSNPSEVFNIGNLMELVQSTFSTAITTGSPLVLDIAGTGINLTSVNTSPVYWDIDVDGMREASGWIGAGSGLLAIDLDSNGKIDDHSELFGDQNGSAANGFQALAAYDSNSDGGIDANDDQFADLLIWMDANGDGLTDAGELFTLTSLDITSINLNYSSANYTLNDNVIRQQSTFTMNGQTHDIVDAWFTYDNTNTSYAGEYDLDVRALILPAQRGYGEMADLHIAMSQNEDLLDMVATLATKSAAELFASNFDVRAALTDIMYEWAGVTDMDPNSRGTALDARMVAFLEKLNGDVFGNSPTSTVGGIAAAPMREAWNAAFSMVATHFLAQSGMNDLLGNPSYDLRADNLSGGYFGEDLALRFTTPFASGYWIANDSGFNDVYIFRAGDAPHSNGLNIHETVSATTDAIFLGGIDPANVRLWTDNYGGLVIRYTNNDSFTISASKHSSGASRVGEYVEFIMFDDGTTWDLREGLDLRLPDGSTTAGYGSIYGDTIEGGSGTNHIYGYAGNDTLTGNGGTDYLYGGIGNDAYTFKAGDGQDTIYEYVGEGTDTIRLEGVLADDVLIWAEVLNSTQSRLYIQYGATDKVTVSGGTYDSSTGATIGPVEQVVFDDNTVWDLTGGLMMRLPNGSTNAFGTAYDDTIFGGTNNDHISGGDGNDTLYGGAGSDHLFGGDGDDFLSGGIGSNGLNGGAGADIFHFDATALDGSTDTISDFSMTDGDVIDIRDVLDGVYDPLTDNLADFVKFQPTAYYGLGLRIDLDGTGTAYGWQSVANLSGYSSLPDVDTLVANGHLLAA</sequence>
<keyword evidence="5" id="KW-0472">Membrane</keyword>
<evidence type="ECO:0000256" key="4">
    <source>
        <dbReference type="ARBA" id="ARBA00023026"/>
    </source>
</evidence>
<dbReference type="InterPro" id="IPR011049">
    <property type="entry name" value="Serralysin-like_metalloprot_C"/>
</dbReference>
<dbReference type="InterPro" id="IPR018511">
    <property type="entry name" value="Hemolysin-typ_Ca-bd_CS"/>
</dbReference>
<evidence type="ECO:0000313" key="8">
    <source>
        <dbReference type="Proteomes" id="UP000571950"/>
    </source>
</evidence>
<dbReference type="Pfam" id="PF00353">
    <property type="entry name" value="HemolysinCabind"/>
    <property type="match status" value="2"/>
</dbReference>
<dbReference type="InterPro" id="IPR019960">
    <property type="entry name" value="T1SS_VCA0849"/>
</dbReference>
<dbReference type="SUPFAM" id="SSF51120">
    <property type="entry name" value="beta-Roll"/>
    <property type="match status" value="2"/>
</dbReference>
<proteinExistence type="predicted"/>
<dbReference type="PRINTS" id="PR00313">
    <property type="entry name" value="CABNDNGRPT"/>
</dbReference>
<protein>
    <submittedName>
        <fullName evidence="7">Ca2+-binding RTX toxin-like protein</fullName>
    </submittedName>
</protein>